<comment type="caution">
    <text evidence="3">The sequence shown here is derived from an EMBL/GenBank/DDBJ whole genome shotgun (WGS) entry which is preliminary data.</text>
</comment>
<dbReference type="EMBL" id="JBBWRZ010000008">
    <property type="protein sequence ID" value="KAK8230510.1"/>
    <property type="molecule type" value="Genomic_DNA"/>
</dbReference>
<feature type="compositionally biased region" description="Basic and acidic residues" evidence="1">
    <location>
        <begin position="251"/>
        <end position="265"/>
    </location>
</feature>
<keyword evidence="2" id="KW-1133">Transmembrane helix</keyword>
<proteinExistence type="predicted"/>
<evidence type="ECO:0000256" key="1">
    <source>
        <dbReference type="SAM" id="MobiDB-lite"/>
    </source>
</evidence>
<organism evidence="3 4">
    <name type="scientific">Phyllosticta capitalensis</name>
    <dbReference type="NCBI Taxonomy" id="121624"/>
    <lineage>
        <taxon>Eukaryota</taxon>
        <taxon>Fungi</taxon>
        <taxon>Dikarya</taxon>
        <taxon>Ascomycota</taxon>
        <taxon>Pezizomycotina</taxon>
        <taxon>Dothideomycetes</taxon>
        <taxon>Dothideomycetes incertae sedis</taxon>
        <taxon>Botryosphaeriales</taxon>
        <taxon>Phyllostictaceae</taxon>
        <taxon>Phyllosticta</taxon>
    </lineage>
</organism>
<sequence length="288" mass="31399">MMRRNGGPLPLYLDHQDAILLSEIYAPLPSNTRLSNKMEMNQGPAISIIIALVAIFLGVKVLGAPTGEEPQNAHLEARNAPESGLAQDKQPLEPRDAIPNADANPQLPPECNVPDLVAVTLKGRFKRDANPDPEALAEALAEAAWSHPSCGIGHRRKMEKRDAASNPDPFVEEALLERRAAHPNTVDLGFLSLFECAVAAVSEKFKRDANPNPEAMAEALLEARWSGPSCRGVGHKAKKRDAEPDADPVEEEAKGIEEHLVEHLFARTPPSNSRPARKMRARIVERDG</sequence>
<protein>
    <submittedName>
        <fullName evidence="3">Uncharacterized protein</fullName>
    </submittedName>
</protein>
<feature type="region of interest" description="Disordered" evidence="1">
    <location>
        <begin position="230"/>
        <end position="288"/>
    </location>
</feature>
<dbReference type="Proteomes" id="UP001492380">
    <property type="component" value="Unassembled WGS sequence"/>
</dbReference>
<evidence type="ECO:0000313" key="3">
    <source>
        <dbReference type="EMBL" id="KAK8230510.1"/>
    </source>
</evidence>
<keyword evidence="2" id="KW-0472">Membrane</keyword>
<evidence type="ECO:0000313" key="4">
    <source>
        <dbReference type="Proteomes" id="UP001492380"/>
    </source>
</evidence>
<feature type="region of interest" description="Disordered" evidence="1">
    <location>
        <begin position="79"/>
        <end position="111"/>
    </location>
</feature>
<gene>
    <name evidence="3" type="ORF">HDK90DRAFT_323650</name>
</gene>
<keyword evidence="2" id="KW-0812">Transmembrane</keyword>
<evidence type="ECO:0000256" key="2">
    <source>
        <dbReference type="SAM" id="Phobius"/>
    </source>
</evidence>
<name>A0ABR1YHZ8_9PEZI</name>
<reference evidence="3 4" key="1">
    <citation type="submission" date="2024-04" db="EMBL/GenBank/DDBJ databases">
        <title>Phyllosticta paracitricarpa is synonymous to the EU quarantine fungus P. citricarpa based on phylogenomic analyses.</title>
        <authorList>
            <consortium name="Lawrence Berkeley National Laboratory"/>
            <person name="Van Ingen-Buijs V.A."/>
            <person name="Van Westerhoven A.C."/>
            <person name="Haridas S."/>
            <person name="Skiadas P."/>
            <person name="Martin F."/>
            <person name="Groenewald J.Z."/>
            <person name="Crous P.W."/>
            <person name="Seidl M.F."/>
        </authorList>
    </citation>
    <scope>NUCLEOTIDE SEQUENCE [LARGE SCALE GENOMIC DNA]</scope>
    <source>
        <strain evidence="3 4">CBS 123374</strain>
    </source>
</reference>
<accession>A0ABR1YHZ8</accession>
<feature type="transmembrane region" description="Helical" evidence="2">
    <location>
        <begin position="43"/>
        <end position="63"/>
    </location>
</feature>
<keyword evidence="4" id="KW-1185">Reference proteome</keyword>